<organism evidence="4 5">
    <name type="scientific">Vanilla planifolia</name>
    <name type="common">Vanilla</name>
    <dbReference type="NCBI Taxonomy" id="51239"/>
    <lineage>
        <taxon>Eukaryota</taxon>
        <taxon>Viridiplantae</taxon>
        <taxon>Streptophyta</taxon>
        <taxon>Embryophyta</taxon>
        <taxon>Tracheophyta</taxon>
        <taxon>Spermatophyta</taxon>
        <taxon>Magnoliopsida</taxon>
        <taxon>Liliopsida</taxon>
        <taxon>Asparagales</taxon>
        <taxon>Orchidaceae</taxon>
        <taxon>Vanilloideae</taxon>
        <taxon>Vanilleae</taxon>
        <taxon>Vanilla</taxon>
    </lineage>
</organism>
<keyword evidence="1" id="KW-0853">WD repeat</keyword>
<dbReference type="Proteomes" id="UP000636800">
    <property type="component" value="Chromosome 7"/>
</dbReference>
<dbReference type="OrthoDB" id="47059at2759"/>
<sequence length="204" mass="23197">MDAASLSSSLSASTQKTQWRSRQPLSKVGPAVYMPSLRNSSCNAPSFRQTGDRFIPDRSAMGFDVAHYLLTQPRKEKENNEVVSPAKEAYRQSLAQTFLNNRSRILVFCKRPPTATEGMLTALYDSASSNQSKVARTKRYIPQSADRTLDAPDLVDDFYLNLLDWGSRNVLSIALDNTVYLWNSSKGLWFEMVWLWKTACKWRQ</sequence>
<name>A0A835QT89_VANPL</name>
<feature type="compositionally biased region" description="Low complexity" evidence="3">
    <location>
        <begin position="1"/>
        <end position="13"/>
    </location>
</feature>
<feature type="compositionally biased region" description="Polar residues" evidence="3">
    <location>
        <begin position="14"/>
        <end position="24"/>
    </location>
</feature>
<comment type="caution">
    <text evidence="4">The sequence shown here is derived from an EMBL/GenBank/DDBJ whole genome shotgun (WGS) entry which is preliminary data.</text>
</comment>
<dbReference type="GO" id="GO:1990757">
    <property type="term" value="F:ubiquitin ligase activator activity"/>
    <property type="evidence" value="ECO:0007669"/>
    <property type="project" value="TreeGrafter"/>
</dbReference>
<evidence type="ECO:0000256" key="2">
    <source>
        <dbReference type="ARBA" id="ARBA00022737"/>
    </source>
</evidence>
<dbReference type="InterPro" id="IPR015943">
    <property type="entry name" value="WD40/YVTN_repeat-like_dom_sf"/>
</dbReference>
<dbReference type="GO" id="GO:0005680">
    <property type="term" value="C:anaphase-promoting complex"/>
    <property type="evidence" value="ECO:0007669"/>
    <property type="project" value="TreeGrafter"/>
</dbReference>
<keyword evidence="2" id="KW-0677">Repeat</keyword>
<keyword evidence="5" id="KW-1185">Reference proteome</keyword>
<feature type="region of interest" description="Disordered" evidence="3">
    <location>
        <begin position="1"/>
        <end position="25"/>
    </location>
</feature>
<protein>
    <submittedName>
        <fullName evidence="4">Uncharacterized protein</fullName>
    </submittedName>
</protein>
<dbReference type="PANTHER" id="PTHR19918">
    <property type="entry name" value="CELL DIVISION CYCLE 20 CDC20 FIZZY -RELATED"/>
    <property type="match status" value="1"/>
</dbReference>
<dbReference type="GO" id="GO:1905786">
    <property type="term" value="P:positive regulation of anaphase-promoting complex-dependent catabolic process"/>
    <property type="evidence" value="ECO:0007669"/>
    <property type="project" value="TreeGrafter"/>
</dbReference>
<reference evidence="4 5" key="1">
    <citation type="journal article" date="2020" name="Nat. Food">
        <title>A phased Vanilla planifolia genome enables genetic improvement of flavour and production.</title>
        <authorList>
            <person name="Hasing T."/>
            <person name="Tang H."/>
            <person name="Brym M."/>
            <person name="Khazi F."/>
            <person name="Huang T."/>
            <person name="Chambers A.H."/>
        </authorList>
    </citation>
    <scope>NUCLEOTIDE SEQUENCE [LARGE SCALE GENOMIC DNA]</scope>
    <source>
        <tissue evidence="4">Leaf</tissue>
    </source>
</reference>
<dbReference type="AlphaFoldDB" id="A0A835QT89"/>
<evidence type="ECO:0000256" key="3">
    <source>
        <dbReference type="SAM" id="MobiDB-lite"/>
    </source>
</evidence>
<dbReference type="PANTHER" id="PTHR19918:SF12">
    <property type="entry name" value="OS09G0242300 PROTEIN"/>
    <property type="match status" value="1"/>
</dbReference>
<dbReference type="InterPro" id="IPR033010">
    <property type="entry name" value="Cdc20/Fizzy"/>
</dbReference>
<dbReference type="GO" id="GO:0031145">
    <property type="term" value="P:anaphase-promoting complex-dependent catabolic process"/>
    <property type="evidence" value="ECO:0007669"/>
    <property type="project" value="TreeGrafter"/>
</dbReference>
<evidence type="ECO:0000256" key="1">
    <source>
        <dbReference type="ARBA" id="ARBA00022574"/>
    </source>
</evidence>
<dbReference type="Gene3D" id="2.130.10.10">
    <property type="entry name" value="YVTN repeat-like/Quinoprotein amine dehydrogenase"/>
    <property type="match status" value="1"/>
</dbReference>
<dbReference type="GO" id="GO:0010997">
    <property type="term" value="F:anaphase-promoting complex binding"/>
    <property type="evidence" value="ECO:0007669"/>
    <property type="project" value="InterPro"/>
</dbReference>
<proteinExistence type="predicted"/>
<accession>A0A835QT89</accession>
<evidence type="ECO:0000313" key="5">
    <source>
        <dbReference type="Proteomes" id="UP000636800"/>
    </source>
</evidence>
<gene>
    <name evidence="4" type="ORF">HPP92_016010</name>
</gene>
<dbReference type="EMBL" id="JADCNL010000007">
    <property type="protein sequence ID" value="KAG0474153.1"/>
    <property type="molecule type" value="Genomic_DNA"/>
</dbReference>
<evidence type="ECO:0000313" key="4">
    <source>
        <dbReference type="EMBL" id="KAG0474153.1"/>
    </source>
</evidence>